<dbReference type="Gene3D" id="3.40.1350.10">
    <property type="match status" value="1"/>
</dbReference>
<dbReference type="InterPro" id="IPR011856">
    <property type="entry name" value="tRNA_endonuc-like_dom_sf"/>
</dbReference>
<protein>
    <submittedName>
        <fullName evidence="1">Uncharacterized protein</fullName>
    </submittedName>
</protein>
<name>A0A645DD12_9ZZZZ</name>
<dbReference type="AlphaFoldDB" id="A0A645DD12"/>
<accession>A0A645DD12</accession>
<gene>
    <name evidence="1" type="ORF">SDC9_134351</name>
</gene>
<evidence type="ECO:0000313" key="1">
    <source>
        <dbReference type="EMBL" id="MPM87256.1"/>
    </source>
</evidence>
<comment type="caution">
    <text evidence="1">The sequence shown here is derived from an EMBL/GenBank/DDBJ whole genome shotgun (WGS) entry which is preliminary data.</text>
</comment>
<proteinExistence type="predicted"/>
<sequence length="148" mass="17038">MAQKSAREKTPTQIVGNAGMYYLCYKLSQMGYNVMPTARNARGIDIVVYDNENHFVGVQVKTLSKRNAVPLGKTLRAHCADIWVIITDVMSSDIQIHVMTPEEIEEHSHQNVQYWLETKEYCKYQDQKLSKFKTIFDSLITSGKLRTF</sequence>
<organism evidence="1">
    <name type="scientific">bioreactor metagenome</name>
    <dbReference type="NCBI Taxonomy" id="1076179"/>
    <lineage>
        <taxon>unclassified sequences</taxon>
        <taxon>metagenomes</taxon>
        <taxon>ecological metagenomes</taxon>
    </lineage>
</organism>
<reference evidence="1" key="1">
    <citation type="submission" date="2019-08" db="EMBL/GenBank/DDBJ databases">
        <authorList>
            <person name="Kucharzyk K."/>
            <person name="Murdoch R.W."/>
            <person name="Higgins S."/>
            <person name="Loffler F."/>
        </authorList>
    </citation>
    <scope>NUCLEOTIDE SEQUENCE</scope>
</reference>
<dbReference type="GO" id="GO:0003676">
    <property type="term" value="F:nucleic acid binding"/>
    <property type="evidence" value="ECO:0007669"/>
    <property type="project" value="InterPro"/>
</dbReference>
<dbReference type="EMBL" id="VSSQ01035115">
    <property type="protein sequence ID" value="MPM87256.1"/>
    <property type="molecule type" value="Genomic_DNA"/>
</dbReference>